<comment type="caution">
    <text evidence="2">The sequence shown here is derived from an EMBL/GenBank/DDBJ whole genome shotgun (WGS) entry which is preliminary data.</text>
</comment>
<evidence type="ECO:0000256" key="1">
    <source>
        <dbReference type="SAM" id="MobiDB-lite"/>
    </source>
</evidence>
<organism evidence="2 3">
    <name type="scientific">Racocetra fulgida</name>
    <dbReference type="NCBI Taxonomy" id="60492"/>
    <lineage>
        <taxon>Eukaryota</taxon>
        <taxon>Fungi</taxon>
        <taxon>Fungi incertae sedis</taxon>
        <taxon>Mucoromycota</taxon>
        <taxon>Glomeromycotina</taxon>
        <taxon>Glomeromycetes</taxon>
        <taxon>Diversisporales</taxon>
        <taxon>Gigasporaceae</taxon>
        <taxon>Racocetra</taxon>
    </lineage>
</organism>
<dbReference type="Proteomes" id="UP000789396">
    <property type="component" value="Unassembled WGS sequence"/>
</dbReference>
<keyword evidence="3" id="KW-1185">Reference proteome</keyword>
<evidence type="ECO:0000313" key="3">
    <source>
        <dbReference type="Proteomes" id="UP000789396"/>
    </source>
</evidence>
<evidence type="ECO:0000313" key="2">
    <source>
        <dbReference type="EMBL" id="CAG8499778.1"/>
    </source>
</evidence>
<protein>
    <submittedName>
        <fullName evidence="2">459_t:CDS:1</fullName>
    </submittedName>
</protein>
<feature type="region of interest" description="Disordered" evidence="1">
    <location>
        <begin position="34"/>
        <end position="55"/>
    </location>
</feature>
<accession>A0A9N8ZLQ9</accession>
<reference evidence="2" key="1">
    <citation type="submission" date="2021-06" db="EMBL/GenBank/DDBJ databases">
        <authorList>
            <person name="Kallberg Y."/>
            <person name="Tangrot J."/>
            <person name="Rosling A."/>
        </authorList>
    </citation>
    <scope>NUCLEOTIDE SEQUENCE</scope>
    <source>
        <strain evidence="2">IN212</strain>
    </source>
</reference>
<dbReference type="OrthoDB" id="2489372at2759"/>
<dbReference type="EMBL" id="CAJVPZ010001779">
    <property type="protein sequence ID" value="CAG8499778.1"/>
    <property type="molecule type" value="Genomic_DNA"/>
</dbReference>
<name>A0A9N8ZLQ9_9GLOM</name>
<gene>
    <name evidence="2" type="ORF">RFULGI_LOCUS2381</name>
</gene>
<dbReference type="AlphaFoldDB" id="A0A9N8ZLQ9"/>
<proteinExistence type="predicted"/>
<sequence length="259" mass="28655">MSTSNRDSEPVVSNDASAQLDMVQAEVVARLARKSKAQMGPEGSIGESEPFEKGKNASAKFPDLFGRQAAFGSNFAHIKTLNKKAPSWNADLDALMLEDVKRALLNKALLSGDSAYIRLARQVVLERAYVVRVADEDGNKREIARVAVQHFTKSKKLRSAYHFRSKQSQTQAPIFHLTSVPVLQFAQMQPYVHQTGFYQQFLNQLMVLQGQFGGLVTVSQTVQTSPQFLQGVDQNLQHVSSNVGLPSPIRQQSYPSMSS</sequence>